<protein>
    <submittedName>
        <fullName evidence="2">Phosphate transport regulator (Distant homolog of PhoU)</fullName>
    </submittedName>
</protein>
<dbReference type="Proteomes" id="UP000049855">
    <property type="component" value="Unassembled WGS sequence"/>
</dbReference>
<dbReference type="EMBL" id="CTRP01000011">
    <property type="protein sequence ID" value="CQR72887.1"/>
    <property type="molecule type" value="Genomic_DNA"/>
</dbReference>
<dbReference type="AlphaFoldDB" id="A0A0U1KZP0"/>
<keyword evidence="3" id="KW-1185">Reference proteome</keyword>
<evidence type="ECO:0000313" key="3">
    <source>
        <dbReference type="Proteomes" id="UP000049855"/>
    </source>
</evidence>
<dbReference type="InterPro" id="IPR052912">
    <property type="entry name" value="UPF0111_domain"/>
</dbReference>
<evidence type="ECO:0000313" key="2">
    <source>
        <dbReference type="EMBL" id="CQR72887.1"/>
    </source>
</evidence>
<accession>A0A0U1KZP0</accession>
<organism evidence="2 3">
    <name type="scientific">Sporomusa ovata</name>
    <dbReference type="NCBI Taxonomy" id="2378"/>
    <lineage>
        <taxon>Bacteria</taxon>
        <taxon>Bacillati</taxon>
        <taxon>Bacillota</taxon>
        <taxon>Negativicutes</taxon>
        <taxon>Selenomonadales</taxon>
        <taxon>Sporomusaceae</taxon>
        <taxon>Sporomusa</taxon>
    </lineage>
</organism>
<name>A0A0U1KZP0_9FIRM</name>
<dbReference type="PANTHER" id="PTHR37298">
    <property type="entry name" value="UPF0111 PROTEIN YKAA"/>
    <property type="match status" value="1"/>
</dbReference>
<dbReference type="InterPro" id="IPR018445">
    <property type="entry name" value="Put_Phosphate_transp_reg"/>
</dbReference>
<dbReference type="Gene3D" id="1.20.58.220">
    <property type="entry name" value="Phosphate transport system protein phou homolog 2, domain 2"/>
    <property type="match status" value="1"/>
</dbReference>
<reference evidence="3" key="1">
    <citation type="submission" date="2015-03" db="EMBL/GenBank/DDBJ databases">
        <authorList>
            <person name="Nijsse Bart"/>
        </authorList>
    </citation>
    <scope>NUCLEOTIDE SEQUENCE [LARGE SCALE GENOMIC DNA]</scope>
</reference>
<evidence type="ECO:0000256" key="1">
    <source>
        <dbReference type="ARBA" id="ARBA00008591"/>
    </source>
</evidence>
<dbReference type="PANTHER" id="PTHR37298:SF1">
    <property type="entry name" value="UPF0111 PROTEIN YKAA"/>
    <property type="match status" value="1"/>
</dbReference>
<proteinExistence type="inferred from homology"/>
<dbReference type="RefSeq" id="WP_021168572.1">
    <property type="nucleotide sequence ID" value="NZ_CTRP01000011.1"/>
</dbReference>
<sequence length="209" mass="23995">MGFGLKPREEKFYGYLLENTQLIRDAADVLQVALNREGDLPELMIQIDELEKRADVNTAKIIGLLHKTFITPLDREDIYAIAHKLDDVIDCIQGVIERIELYNAGTASEGARELGSLIVKASKQIDKSFSYLPEIKKQREKVEERCAKIIEYEILGDKLYRQEMAKLFREVTDPIEIIKWKEILLQLEETLDISEDIANLLKGVIVKYA</sequence>
<dbReference type="InterPro" id="IPR038078">
    <property type="entry name" value="PhoU-like_sf"/>
</dbReference>
<gene>
    <name evidence="2" type="ORF">SpAn4DRAFT_3347</name>
</gene>
<dbReference type="Pfam" id="PF01865">
    <property type="entry name" value="PhoU_div"/>
    <property type="match status" value="1"/>
</dbReference>
<comment type="similarity">
    <text evidence="1">Belongs to the UPF0111 family.</text>
</comment>